<dbReference type="InterPro" id="IPR036412">
    <property type="entry name" value="HAD-like_sf"/>
</dbReference>
<protein>
    <submittedName>
        <fullName evidence="9">Protein retinal degeneration B isoform X6</fullName>
    </submittedName>
</protein>
<evidence type="ECO:0000256" key="2">
    <source>
        <dbReference type="ARBA" id="ARBA00010316"/>
    </source>
</evidence>
<dbReference type="InterPro" id="IPR023393">
    <property type="entry name" value="START-like_dom_sf"/>
</dbReference>
<dbReference type="InterPro" id="IPR001666">
    <property type="entry name" value="PI_transfer"/>
</dbReference>
<feature type="compositionally biased region" description="Polar residues" evidence="6">
    <location>
        <begin position="680"/>
        <end position="694"/>
    </location>
</feature>
<dbReference type="CDD" id="cd08889">
    <property type="entry name" value="SRPBCC_PITPNM1-2_like"/>
    <property type="match status" value="1"/>
</dbReference>
<dbReference type="FunFam" id="3.30.530.20:FF:000001">
    <property type="entry name" value="Phosphatidylinositol transfer protein membrane associated 2"/>
    <property type="match status" value="1"/>
</dbReference>
<dbReference type="Pfam" id="PF24695">
    <property type="entry name" value="PITM1-3"/>
    <property type="match status" value="1"/>
</dbReference>
<evidence type="ECO:0000256" key="3">
    <source>
        <dbReference type="ARBA" id="ARBA00022481"/>
    </source>
</evidence>
<feature type="region of interest" description="Disordered" evidence="6">
    <location>
        <begin position="368"/>
        <end position="390"/>
    </location>
</feature>
<dbReference type="InterPro" id="IPR023214">
    <property type="entry name" value="HAD_sf"/>
</dbReference>
<evidence type="ECO:0000313" key="8">
    <source>
        <dbReference type="Proteomes" id="UP000515204"/>
    </source>
</evidence>
<dbReference type="PRINTS" id="PR00391">
    <property type="entry name" value="PITRANSFER"/>
</dbReference>
<keyword evidence="4" id="KW-0597">Phosphoprotein</keyword>
<dbReference type="GO" id="GO:0035091">
    <property type="term" value="F:phosphatidylinositol binding"/>
    <property type="evidence" value="ECO:0007669"/>
    <property type="project" value="TreeGrafter"/>
</dbReference>
<feature type="compositionally biased region" description="Polar residues" evidence="6">
    <location>
        <begin position="380"/>
        <end position="390"/>
    </location>
</feature>
<dbReference type="Proteomes" id="UP000515204">
    <property type="component" value="Unplaced"/>
</dbReference>
<dbReference type="OrthoDB" id="18453at2759"/>
<evidence type="ECO:0000313" key="9">
    <source>
        <dbReference type="RefSeq" id="XP_014485235.1"/>
    </source>
</evidence>
<dbReference type="GO" id="GO:0012505">
    <property type="term" value="C:endomembrane system"/>
    <property type="evidence" value="ECO:0007669"/>
    <property type="project" value="UniProtKB-SubCell"/>
</dbReference>
<dbReference type="FunFam" id="3.40.50.1000:FF:000173">
    <property type="entry name" value="Membrane-associated phosphatidylinositol transfer protein 2"/>
    <property type="match status" value="1"/>
</dbReference>
<comment type="similarity">
    <text evidence="2">Belongs to the PtdIns transfer protein family. PI transfer class IIA subfamily.</text>
</comment>
<organism evidence="8 9">
    <name type="scientific">Dinoponera quadriceps</name>
    <name type="common">South American ant</name>
    <dbReference type="NCBI Taxonomy" id="609295"/>
    <lineage>
        <taxon>Eukaryota</taxon>
        <taxon>Metazoa</taxon>
        <taxon>Ecdysozoa</taxon>
        <taxon>Arthropoda</taxon>
        <taxon>Hexapoda</taxon>
        <taxon>Insecta</taxon>
        <taxon>Pterygota</taxon>
        <taxon>Neoptera</taxon>
        <taxon>Endopterygota</taxon>
        <taxon>Hymenoptera</taxon>
        <taxon>Apocrita</taxon>
        <taxon>Aculeata</taxon>
        <taxon>Formicoidea</taxon>
        <taxon>Formicidae</taxon>
        <taxon>Ponerinae</taxon>
        <taxon>Ponerini</taxon>
        <taxon>Dinoponera</taxon>
    </lineage>
</organism>
<keyword evidence="8" id="KW-1185">Reference proteome</keyword>
<dbReference type="SUPFAM" id="SSF56784">
    <property type="entry name" value="HAD-like"/>
    <property type="match status" value="1"/>
</dbReference>
<dbReference type="GO" id="GO:0031210">
    <property type="term" value="F:phosphatidylcholine binding"/>
    <property type="evidence" value="ECO:0007669"/>
    <property type="project" value="TreeGrafter"/>
</dbReference>
<keyword evidence="3" id="KW-0488">Methylation</keyword>
<dbReference type="GO" id="GO:0008526">
    <property type="term" value="F:phosphatidylinositol transfer activity"/>
    <property type="evidence" value="ECO:0007669"/>
    <property type="project" value="TreeGrafter"/>
</dbReference>
<proteinExistence type="inferred from homology"/>
<dbReference type="InterPro" id="IPR004177">
    <property type="entry name" value="DDHD_dom"/>
</dbReference>
<dbReference type="Pfam" id="PF02862">
    <property type="entry name" value="DDHD"/>
    <property type="match status" value="2"/>
</dbReference>
<comment type="subcellular location">
    <subcellularLocation>
        <location evidence="1">Endomembrane system</location>
        <topology evidence="1">Peripheral membrane protein</topology>
    </subcellularLocation>
</comment>
<evidence type="ECO:0000256" key="4">
    <source>
        <dbReference type="ARBA" id="ARBA00022553"/>
    </source>
</evidence>
<dbReference type="GO" id="GO:0046872">
    <property type="term" value="F:metal ion binding"/>
    <property type="evidence" value="ECO:0007669"/>
    <property type="project" value="InterPro"/>
</dbReference>
<evidence type="ECO:0000259" key="7">
    <source>
        <dbReference type="PROSITE" id="PS51043"/>
    </source>
</evidence>
<evidence type="ECO:0000256" key="5">
    <source>
        <dbReference type="ARBA" id="ARBA00022837"/>
    </source>
</evidence>
<keyword evidence="5" id="KW-0106">Calcium</keyword>
<dbReference type="InterPro" id="IPR055261">
    <property type="entry name" value="PI_transfer_N"/>
</dbReference>
<dbReference type="SUPFAM" id="SSF55961">
    <property type="entry name" value="Bet v1-like"/>
    <property type="match status" value="1"/>
</dbReference>
<gene>
    <name evidence="9" type="primary">LOC106749866</name>
</gene>
<dbReference type="Pfam" id="PF02121">
    <property type="entry name" value="IP_trans"/>
    <property type="match status" value="1"/>
</dbReference>
<dbReference type="RefSeq" id="XP_014485235.1">
    <property type="nucleotide sequence ID" value="XM_014629749.1"/>
</dbReference>
<feature type="region of interest" description="Disordered" evidence="6">
    <location>
        <begin position="678"/>
        <end position="717"/>
    </location>
</feature>
<dbReference type="PROSITE" id="PS51043">
    <property type="entry name" value="DDHD"/>
    <property type="match status" value="1"/>
</dbReference>
<dbReference type="CTD" id="32340"/>
<dbReference type="Gene3D" id="3.30.530.20">
    <property type="match status" value="1"/>
</dbReference>
<feature type="domain" description="DDHD" evidence="7">
    <location>
        <begin position="720"/>
        <end position="911"/>
    </location>
</feature>
<evidence type="ECO:0000256" key="1">
    <source>
        <dbReference type="ARBA" id="ARBA00004184"/>
    </source>
</evidence>
<accession>A0A6P3Y323</accession>
<dbReference type="PANTHER" id="PTHR10658">
    <property type="entry name" value="PHOSPHATIDYLINOSITOL TRANSFER PROTEIN"/>
    <property type="match status" value="1"/>
</dbReference>
<dbReference type="AlphaFoldDB" id="A0A6P3Y323"/>
<dbReference type="GO" id="GO:0008525">
    <property type="term" value="F:phosphatidylcholine transporter activity"/>
    <property type="evidence" value="ECO:0007669"/>
    <property type="project" value="TreeGrafter"/>
</dbReference>
<feature type="region of interest" description="Disordered" evidence="6">
    <location>
        <begin position="1225"/>
        <end position="1245"/>
    </location>
</feature>
<dbReference type="Gene3D" id="3.40.50.1000">
    <property type="entry name" value="HAD superfamily/HAD-like"/>
    <property type="match status" value="1"/>
</dbReference>
<dbReference type="PANTHER" id="PTHR10658:SF81">
    <property type="entry name" value="PROTEIN RETINAL DEGENERATION B"/>
    <property type="match status" value="1"/>
</dbReference>
<dbReference type="GO" id="GO:0005737">
    <property type="term" value="C:cytoplasm"/>
    <property type="evidence" value="ECO:0007669"/>
    <property type="project" value="TreeGrafter"/>
</dbReference>
<sequence>MLIKEYRIPMPLTVEEYRIAQLYMIAKKSRVESTGSGSGVEIIENKPYSDGPGGDGQYTLKIYHVGSHLPGWFKSLLPKSALIAKEEAWNAYPYTKTRYTCPFVEKLSVEVETYYFPDNGHQDNVFQLSGSDYRNRIVDVIDIVKDQLYGSDYVKEEDPKLYVSDKTGRGPLEDTWLEDYWADVEGQQQPSPSGKSLMCAYKLCRVEFRYWGMQAKLEKFIHDVALRKTMLRAHIQAWAWQDEWNGLTMEDIREIERQTQLALQRKMGLGDSTDELGENQEATVAAASTAGAAVGATGVAMTPQESDVAKTLAATLGSIEKNEEAQSPPSVRKPSDIPIINTAASSEGEISPEDSPTDLDEIRAAAANEKADGKKKWRKNNVSMHSPSSNKSFDIQIANWRMESIVRESESGSDDEFFDCQAGFIIPVIRKEDFEDSPSLAKWSSLDLLAEGEDTAVRTPPAANEQEDTIFSPSYLQRVASERNSKRLQIYSSTSIDVSCPASPQHSPTHQPCKITVLIIVVHAGSVLDANVDLTAKKSDIMTFRGAFESVMRQHYPSMVGHVSIKFIACPSICTEGLGILSSLSPYSFDVSPSCMDAPQVTHDTIPIGAIPLLASSSSEYQDAVSRVVMGANQVYHDFIKSDEGKGFSGQICFVGDSVGSILTYDALCRATQHSRHSSENSILETSNQSNENGGNAEDGRHLSAPSPRRRSSGTSDNKLDFEVGDFFTFGSPLALVLAYRKIAASGDKNSFIPRPLVNQVYNLFHPTDPVAARLEPLISARFSLIPPINIARYQKYPLGNGQPYHLLETIQTNPQLFADGLNVPNVQLSHLRRLSDISLQSTMSGIIDSVPLQAVSALTQKWWGTKRLDYALYCPEGLANFPTNALPHLFHASYWESSDVIAFILRQLGRFDLQLLGNEEKDLTCFRPGQPREKWNKKRTSVKLKNVAANHRANDVIVREGAPQVLVARFMYSPIDMITLTGEKVDIHIMRDAPAGEWTHLSTEVTDKNGRIIYKIPDDKALSYGLYPVKMVVRGDHTSVDFFMAVIPPRTECVVFSIDGSFAASRSVSGKDPKVWAGAVDVVRHWQELGYLIIYITARPDMQQQTVVSWLSQHNFPHGLVSFADGLSRDPLAHKAAYLNKLVKEHGMIIHQAYGSEKDISVYTAINLKPSQIFIIGKASKRHQALATILHDGYAAHLSTLQAHGGSRPAQGNARMVIPRGQFGLPGQNSSLRRRSNDTAVNSPARNSVYLKRKIYLTHI</sequence>
<dbReference type="GeneID" id="106749866"/>
<name>A0A6P3Y323_DINQU</name>
<reference evidence="9" key="1">
    <citation type="submission" date="2025-08" db="UniProtKB">
        <authorList>
            <consortium name="RefSeq"/>
        </authorList>
    </citation>
    <scope>IDENTIFICATION</scope>
</reference>
<dbReference type="InterPro" id="IPR031315">
    <property type="entry name" value="LNS2/PITP"/>
</dbReference>
<evidence type="ECO:0000256" key="6">
    <source>
        <dbReference type="SAM" id="MobiDB-lite"/>
    </source>
</evidence>
<dbReference type="SMART" id="SM00775">
    <property type="entry name" value="LNS2"/>
    <property type="match status" value="1"/>
</dbReference>
<dbReference type="Pfam" id="PF24694">
    <property type="entry name" value="LNS2_PITM1-3"/>
    <property type="match status" value="1"/>
</dbReference>
<dbReference type="SMART" id="SM01127">
    <property type="entry name" value="DDHD"/>
    <property type="match status" value="1"/>
</dbReference>